<feature type="region of interest" description="Disordered" evidence="1">
    <location>
        <begin position="302"/>
        <end position="321"/>
    </location>
</feature>
<evidence type="ECO:0000313" key="3">
    <source>
        <dbReference type="Proteomes" id="UP000199501"/>
    </source>
</evidence>
<dbReference type="RefSeq" id="WP_091451852.1">
    <property type="nucleotide sequence ID" value="NZ_FMZZ01000008.1"/>
</dbReference>
<keyword evidence="3" id="KW-1185">Reference proteome</keyword>
<proteinExistence type="predicted"/>
<feature type="compositionally biased region" description="Gly residues" evidence="1">
    <location>
        <begin position="274"/>
        <end position="290"/>
    </location>
</feature>
<name>A0A1G6SM92_9PSEU</name>
<dbReference type="EMBL" id="FMZZ01000008">
    <property type="protein sequence ID" value="SDD18042.1"/>
    <property type="molecule type" value="Genomic_DNA"/>
</dbReference>
<feature type="region of interest" description="Disordered" evidence="1">
    <location>
        <begin position="179"/>
        <end position="290"/>
    </location>
</feature>
<reference evidence="3" key="1">
    <citation type="submission" date="2016-10" db="EMBL/GenBank/DDBJ databases">
        <authorList>
            <person name="Varghese N."/>
            <person name="Submissions S."/>
        </authorList>
    </citation>
    <scope>NUCLEOTIDE SEQUENCE [LARGE SCALE GENOMIC DNA]</scope>
    <source>
        <strain evidence="3">IBRC-M 10403</strain>
    </source>
</reference>
<gene>
    <name evidence="2" type="ORF">SAMN05216174_10866</name>
</gene>
<evidence type="ECO:0008006" key="4">
    <source>
        <dbReference type="Google" id="ProtNLM"/>
    </source>
</evidence>
<dbReference type="Proteomes" id="UP000199501">
    <property type="component" value="Unassembled WGS sequence"/>
</dbReference>
<feature type="region of interest" description="Disordered" evidence="1">
    <location>
        <begin position="329"/>
        <end position="419"/>
    </location>
</feature>
<dbReference type="AlphaFoldDB" id="A0A1G6SM92"/>
<evidence type="ECO:0000256" key="1">
    <source>
        <dbReference type="SAM" id="MobiDB-lite"/>
    </source>
</evidence>
<feature type="compositionally biased region" description="Gly residues" evidence="1">
    <location>
        <begin position="329"/>
        <end position="352"/>
    </location>
</feature>
<feature type="compositionally biased region" description="Gly residues" evidence="1">
    <location>
        <begin position="360"/>
        <end position="386"/>
    </location>
</feature>
<sequence length="419" mass="40805">MTPGERHVPQPNAHYQGLEHEKLVEMAASAQPGEVRTLAEEWKKVGAELARAAEALQRAAFGSETGWTGQAADAMRYRLGQIAEWSMRSSEVFTAASQSIGEQADAAHLAKISMPEPVPYNPEQMAAAAGSDPARMAALSWQLQEQFEKSQAAHSEAVHVLSQRDAALASTVISLSELIPPPVLDPGPAPGPAPDPGGDGVGRPAPVPVGPGGDSGGRRGGGGDSGGGDGGGRDVAPPEFRGGPGESGRPFVPPDSGTDPAGGGRAQQPDGGSLRQGGGQSVGAGGPAIGFGGGFVPGGGSFGGGRSGVRTTGGRGGFGAGGFGAGGPGAGGSGDAGRGAATGRGAPSGIGAAGADAAAGRGGTAAGRGAAGMGTGGMGGARGQGGEDSEHERPTYLQETDPNDLFGPDELTAPPVIGG</sequence>
<dbReference type="STRING" id="1271860.SAMN05216174_10866"/>
<evidence type="ECO:0000313" key="2">
    <source>
        <dbReference type="EMBL" id="SDD18042.1"/>
    </source>
</evidence>
<dbReference type="OrthoDB" id="3664672at2"/>
<dbReference type="Gene3D" id="1.20.1260.20">
    <property type="entry name" value="PPE superfamily"/>
    <property type="match status" value="1"/>
</dbReference>
<dbReference type="SUPFAM" id="SSF140459">
    <property type="entry name" value="PE/PPE dimer-like"/>
    <property type="match status" value="1"/>
</dbReference>
<feature type="compositionally biased region" description="Pro residues" evidence="1">
    <location>
        <begin position="179"/>
        <end position="195"/>
    </location>
</feature>
<feature type="compositionally biased region" description="Gly residues" evidence="1">
    <location>
        <begin position="210"/>
        <end position="230"/>
    </location>
</feature>
<accession>A0A1G6SM92</accession>
<dbReference type="InterPro" id="IPR038332">
    <property type="entry name" value="PPE_sf"/>
</dbReference>
<protein>
    <recommendedName>
        <fullName evidence="4">PPE family protein</fullName>
    </recommendedName>
</protein>
<organism evidence="2 3">
    <name type="scientific">Actinokineospora iranica</name>
    <dbReference type="NCBI Taxonomy" id="1271860"/>
    <lineage>
        <taxon>Bacteria</taxon>
        <taxon>Bacillati</taxon>
        <taxon>Actinomycetota</taxon>
        <taxon>Actinomycetes</taxon>
        <taxon>Pseudonocardiales</taxon>
        <taxon>Pseudonocardiaceae</taxon>
        <taxon>Actinokineospora</taxon>
    </lineage>
</organism>